<gene>
    <name evidence="1" type="ORF">NDU88_005864</name>
</gene>
<dbReference type="AlphaFoldDB" id="A0AAV7MXK6"/>
<sequence>MRISLWLRSQGDKRGGRHVHLKHLLSLDMRCTFAHEVMRTVCLSWLPGRPDTCAVLSFQVDHTHALSLRFRCPYVAAHAETDTLSQYVQFVYFGCQDDRTCALSSYFRCPCAPELAQRLLQTVRRPKCVKKHRGKQICKIPSCRCGQRCLLVVLLGLRLSPLASVPGVCTSLVANVKMETLRYRSLAGNQTKQRHCNNDDLL</sequence>
<accession>A0AAV7MXK6</accession>
<reference evidence="1" key="1">
    <citation type="journal article" date="2022" name="bioRxiv">
        <title>Sequencing and chromosome-scale assembly of the giantPleurodeles waltlgenome.</title>
        <authorList>
            <person name="Brown T."/>
            <person name="Elewa A."/>
            <person name="Iarovenko S."/>
            <person name="Subramanian E."/>
            <person name="Araus A.J."/>
            <person name="Petzold A."/>
            <person name="Susuki M."/>
            <person name="Suzuki K.-i.T."/>
            <person name="Hayashi T."/>
            <person name="Toyoda A."/>
            <person name="Oliveira C."/>
            <person name="Osipova E."/>
            <person name="Leigh N.D."/>
            <person name="Simon A."/>
            <person name="Yun M.H."/>
        </authorList>
    </citation>
    <scope>NUCLEOTIDE SEQUENCE</scope>
    <source>
        <strain evidence="1">20211129_DDA</strain>
        <tissue evidence="1">Liver</tissue>
    </source>
</reference>
<name>A0AAV7MXK6_PLEWA</name>
<proteinExistence type="predicted"/>
<dbReference type="Proteomes" id="UP001066276">
    <property type="component" value="Chromosome 9"/>
</dbReference>
<protein>
    <submittedName>
        <fullName evidence="1">Uncharacterized protein</fullName>
    </submittedName>
</protein>
<organism evidence="1 2">
    <name type="scientific">Pleurodeles waltl</name>
    <name type="common">Iberian ribbed newt</name>
    <dbReference type="NCBI Taxonomy" id="8319"/>
    <lineage>
        <taxon>Eukaryota</taxon>
        <taxon>Metazoa</taxon>
        <taxon>Chordata</taxon>
        <taxon>Craniata</taxon>
        <taxon>Vertebrata</taxon>
        <taxon>Euteleostomi</taxon>
        <taxon>Amphibia</taxon>
        <taxon>Batrachia</taxon>
        <taxon>Caudata</taxon>
        <taxon>Salamandroidea</taxon>
        <taxon>Salamandridae</taxon>
        <taxon>Pleurodelinae</taxon>
        <taxon>Pleurodeles</taxon>
    </lineage>
</organism>
<evidence type="ECO:0000313" key="1">
    <source>
        <dbReference type="EMBL" id="KAJ1108488.1"/>
    </source>
</evidence>
<keyword evidence="2" id="KW-1185">Reference proteome</keyword>
<evidence type="ECO:0000313" key="2">
    <source>
        <dbReference type="Proteomes" id="UP001066276"/>
    </source>
</evidence>
<comment type="caution">
    <text evidence="1">The sequence shown here is derived from an EMBL/GenBank/DDBJ whole genome shotgun (WGS) entry which is preliminary data.</text>
</comment>
<dbReference type="EMBL" id="JANPWB010000013">
    <property type="protein sequence ID" value="KAJ1108488.1"/>
    <property type="molecule type" value="Genomic_DNA"/>
</dbReference>